<evidence type="ECO:0000259" key="3">
    <source>
        <dbReference type="Pfam" id="PF00109"/>
    </source>
</evidence>
<dbReference type="Proteomes" id="UP000796880">
    <property type="component" value="Unassembled WGS sequence"/>
</dbReference>
<dbReference type="SUPFAM" id="SSF53901">
    <property type="entry name" value="Thiolase-like"/>
    <property type="match status" value="1"/>
</dbReference>
<dbReference type="PANTHER" id="PTHR11712:SF297">
    <property type="entry name" value="3-OXOACYL-[ACYL-CARRIER-PROTEIN] SYNTHASE, MITOCHONDRIAL"/>
    <property type="match status" value="1"/>
</dbReference>
<dbReference type="InterPro" id="IPR000794">
    <property type="entry name" value="Beta-ketoacyl_synthase"/>
</dbReference>
<proteinExistence type="predicted"/>
<comment type="caution">
    <text evidence="4">The sequence shown here is derived from an EMBL/GenBank/DDBJ whole genome shotgun (WGS) entry which is preliminary data.</text>
</comment>
<dbReference type="Gene3D" id="3.40.47.10">
    <property type="match status" value="1"/>
</dbReference>
<evidence type="ECO:0000256" key="2">
    <source>
        <dbReference type="ARBA" id="ARBA00022679"/>
    </source>
</evidence>
<gene>
    <name evidence="4" type="ORF">FNV43_RR00697</name>
</gene>
<dbReference type="GO" id="GO:0006633">
    <property type="term" value="P:fatty acid biosynthetic process"/>
    <property type="evidence" value="ECO:0007669"/>
    <property type="project" value="TreeGrafter"/>
</dbReference>
<dbReference type="PANTHER" id="PTHR11712">
    <property type="entry name" value="POLYKETIDE SYNTHASE-RELATED"/>
    <property type="match status" value="1"/>
</dbReference>
<reference evidence="4" key="1">
    <citation type="submission" date="2020-03" db="EMBL/GenBank/DDBJ databases">
        <title>A high-quality chromosome-level genome assembly of a woody plant with both climbing and erect habits, Rhamnella rubrinervis.</title>
        <authorList>
            <person name="Lu Z."/>
            <person name="Yang Y."/>
            <person name="Zhu X."/>
            <person name="Sun Y."/>
        </authorList>
    </citation>
    <scope>NUCLEOTIDE SEQUENCE</scope>
    <source>
        <strain evidence="4">BYM</strain>
        <tissue evidence="4">Leaf</tissue>
    </source>
</reference>
<dbReference type="GO" id="GO:0005739">
    <property type="term" value="C:mitochondrion"/>
    <property type="evidence" value="ECO:0007669"/>
    <property type="project" value="TreeGrafter"/>
</dbReference>
<dbReference type="InterPro" id="IPR016039">
    <property type="entry name" value="Thiolase-like"/>
</dbReference>
<dbReference type="AlphaFoldDB" id="A0A8K0HPN1"/>
<protein>
    <recommendedName>
        <fullName evidence="1">beta-ketoacyl-[acyl-carrier-protein] synthase I</fullName>
        <ecNumber evidence="1">2.3.1.41</ecNumber>
    </recommendedName>
</protein>
<evidence type="ECO:0000313" key="4">
    <source>
        <dbReference type="EMBL" id="KAF3456054.1"/>
    </source>
</evidence>
<keyword evidence="2" id="KW-0808">Transferase</keyword>
<evidence type="ECO:0000256" key="1">
    <source>
        <dbReference type="ARBA" id="ARBA00013191"/>
    </source>
</evidence>
<dbReference type="InterPro" id="IPR014030">
    <property type="entry name" value="Ketoacyl_synth_N"/>
</dbReference>
<dbReference type="EMBL" id="VOIH02000001">
    <property type="protein sequence ID" value="KAF3456054.1"/>
    <property type="molecule type" value="Genomic_DNA"/>
</dbReference>
<accession>A0A8K0HPN1</accession>
<keyword evidence="5" id="KW-1185">Reference proteome</keyword>
<dbReference type="EC" id="2.3.1.41" evidence="1"/>
<organism evidence="4 5">
    <name type="scientific">Rhamnella rubrinervis</name>
    <dbReference type="NCBI Taxonomy" id="2594499"/>
    <lineage>
        <taxon>Eukaryota</taxon>
        <taxon>Viridiplantae</taxon>
        <taxon>Streptophyta</taxon>
        <taxon>Embryophyta</taxon>
        <taxon>Tracheophyta</taxon>
        <taxon>Spermatophyta</taxon>
        <taxon>Magnoliopsida</taxon>
        <taxon>eudicotyledons</taxon>
        <taxon>Gunneridae</taxon>
        <taxon>Pentapetalae</taxon>
        <taxon>rosids</taxon>
        <taxon>fabids</taxon>
        <taxon>Rosales</taxon>
        <taxon>Rhamnaceae</taxon>
        <taxon>rhamnoid group</taxon>
        <taxon>Rhamneae</taxon>
        <taxon>Rhamnella</taxon>
    </lineage>
</organism>
<dbReference type="GO" id="GO:0004315">
    <property type="term" value="F:3-oxoacyl-[acyl-carrier-protein] synthase activity"/>
    <property type="evidence" value="ECO:0007669"/>
    <property type="project" value="UniProtKB-EC"/>
</dbReference>
<dbReference type="OrthoDB" id="1730291at2759"/>
<evidence type="ECO:0000313" key="5">
    <source>
        <dbReference type="Proteomes" id="UP000796880"/>
    </source>
</evidence>
<sequence length="264" mass="29733">MATPLGCGVDTIRKRLIQGDCGIRALCHEDIRINSFDRETQLHAYEQLTSKVAAVVPCRTNLGDFNEDLWLNSKEHRSIARFIGYALCAADEALKDAKWLPTDREEKKRTSHEHEMWILDDTVIDAEIGTFSAALFDDYGGSVRNSRHELKGYLDVLHLDCVQKKLSAGGFILGEIKGLRVTEVLKDKDKFDADLSDPQWIAGTISGIGPAPHKSYRNTYTAPSSRFMQELETLTQRVNEKDNAITELTQRLEEQALLIQILVT</sequence>
<dbReference type="Pfam" id="PF00109">
    <property type="entry name" value="ketoacyl-synt"/>
    <property type="match status" value="1"/>
</dbReference>
<feature type="domain" description="Beta-ketoacyl synthase-like N-terminal" evidence="3">
    <location>
        <begin position="2"/>
        <end position="107"/>
    </location>
</feature>
<name>A0A8K0HPN1_9ROSA</name>